<reference evidence="1 2" key="1">
    <citation type="journal article" date="2024" name="Microbiology">
        <title>Methylomarinum rosea sp. nov., a novel halophilic methanotrophic bacterium from the hypersaline Lake Elton.</title>
        <authorList>
            <person name="Suleimanov R.Z."/>
            <person name="Oshkin I.Y."/>
            <person name="Danilova O.V."/>
            <person name="Suzina N.E."/>
            <person name="Dedysh S.N."/>
        </authorList>
    </citation>
    <scope>NUCLEOTIDE SEQUENCE [LARGE SCALE GENOMIC DNA]</scope>
    <source>
        <strain evidence="1 2">Ch1-1</strain>
    </source>
</reference>
<keyword evidence="2" id="KW-1185">Reference proteome</keyword>
<organism evidence="1 2">
    <name type="scientific">Methylomarinum roseum</name>
    <dbReference type="NCBI Taxonomy" id="3067653"/>
    <lineage>
        <taxon>Bacteria</taxon>
        <taxon>Pseudomonadati</taxon>
        <taxon>Pseudomonadota</taxon>
        <taxon>Gammaproteobacteria</taxon>
        <taxon>Methylococcales</taxon>
        <taxon>Methylococcaceae</taxon>
        <taxon>Methylomarinum</taxon>
    </lineage>
</organism>
<proteinExistence type="predicted"/>
<name>A0AAU7NQA1_9GAMM</name>
<sequence>MISNELSQAIYNLLINGKVISKHRYLAKCNELEENPLYNEIFINFDEYRQLYQRINFELVHQDGGFFFIRELGGEQANDVTIKIQALLIIIGRIVTEQGYLFEVLTDHRAGIRPKDLAAAAGEERYLDILHTCKLCKSRGIDEEINNHLVARGLMFINSRGHYVLSDAGAAFFRELSEAYNPSAGVQP</sequence>
<evidence type="ECO:0000313" key="1">
    <source>
        <dbReference type="EMBL" id="XBS19165.1"/>
    </source>
</evidence>
<protein>
    <recommendedName>
        <fullName evidence="3">DUF4194 domain-containing protein</fullName>
    </recommendedName>
</protein>
<dbReference type="InterPro" id="IPR053841">
    <property type="entry name" value="MksE"/>
</dbReference>
<dbReference type="EMBL" id="CP157743">
    <property type="protein sequence ID" value="XBS19165.1"/>
    <property type="molecule type" value="Genomic_DNA"/>
</dbReference>
<dbReference type="Pfam" id="PF21980">
    <property type="entry name" value="MksE"/>
    <property type="match status" value="1"/>
</dbReference>
<evidence type="ECO:0000313" key="2">
    <source>
        <dbReference type="Proteomes" id="UP001225378"/>
    </source>
</evidence>
<dbReference type="Proteomes" id="UP001225378">
    <property type="component" value="Chromosome"/>
</dbReference>
<dbReference type="KEGG" id="mech:Q9L42_012395"/>
<accession>A0AAU7NQA1</accession>
<gene>
    <name evidence="1" type="ORF">Q9L42_012395</name>
</gene>
<dbReference type="RefSeq" id="WP_305908087.1">
    <property type="nucleotide sequence ID" value="NZ_CP157743.1"/>
</dbReference>
<dbReference type="AlphaFoldDB" id="A0AAU7NQA1"/>
<evidence type="ECO:0008006" key="3">
    <source>
        <dbReference type="Google" id="ProtNLM"/>
    </source>
</evidence>